<evidence type="ECO:0008006" key="4">
    <source>
        <dbReference type="Google" id="ProtNLM"/>
    </source>
</evidence>
<dbReference type="AlphaFoldDB" id="A0A5J5EQI8"/>
<feature type="chain" id="PRO_5023913673" description="Secreted protein" evidence="1">
    <location>
        <begin position="24"/>
        <end position="104"/>
    </location>
</feature>
<evidence type="ECO:0000313" key="3">
    <source>
        <dbReference type="Proteomes" id="UP000326924"/>
    </source>
</evidence>
<keyword evidence="3" id="KW-1185">Reference proteome</keyword>
<dbReference type="Proteomes" id="UP000326924">
    <property type="component" value="Unassembled WGS sequence"/>
</dbReference>
<dbReference type="EMBL" id="VXIS01000152">
    <property type="protein sequence ID" value="KAA8900582.1"/>
    <property type="molecule type" value="Genomic_DNA"/>
</dbReference>
<accession>A0A5J5EQI8</accession>
<evidence type="ECO:0000313" key="2">
    <source>
        <dbReference type="EMBL" id="KAA8900582.1"/>
    </source>
</evidence>
<feature type="signal peptide" evidence="1">
    <location>
        <begin position="1"/>
        <end position="23"/>
    </location>
</feature>
<protein>
    <recommendedName>
        <fullName evidence="4">Secreted protein</fullName>
    </recommendedName>
</protein>
<name>A0A5J5EQI8_9PEZI</name>
<reference evidence="2 3" key="1">
    <citation type="submission" date="2019-09" db="EMBL/GenBank/DDBJ databases">
        <title>Draft genome of the ectomycorrhizal ascomycete Sphaerosporella brunnea.</title>
        <authorList>
            <consortium name="DOE Joint Genome Institute"/>
            <person name="Benucci G.M."/>
            <person name="Marozzi G."/>
            <person name="Antonielli L."/>
            <person name="Sanchez S."/>
            <person name="Marco P."/>
            <person name="Wang X."/>
            <person name="Falini L.B."/>
            <person name="Barry K."/>
            <person name="Haridas S."/>
            <person name="Lipzen A."/>
            <person name="Labutti K."/>
            <person name="Grigoriev I.V."/>
            <person name="Murat C."/>
            <person name="Martin F."/>
            <person name="Albertini E."/>
            <person name="Donnini D."/>
            <person name="Bonito G."/>
        </authorList>
    </citation>
    <scope>NUCLEOTIDE SEQUENCE [LARGE SCALE GENOMIC DNA]</scope>
    <source>
        <strain evidence="2 3">Sb_GMNB300</strain>
    </source>
</reference>
<dbReference type="InParanoid" id="A0A5J5EQI8"/>
<keyword evidence="1" id="KW-0732">Signal</keyword>
<proteinExistence type="predicted"/>
<evidence type="ECO:0000256" key="1">
    <source>
        <dbReference type="SAM" id="SignalP"/>
    </source>
</evidence>
<sequence>MHHQSLVVLLRLLLVMLLFLVHHREVSSPLAVHGLPFLSPWPCLATTTHPCTPRPALKPRQASRGGAGGVVADWGAVLREYGWGVCPFSEFQKPRRQPAAALTG</sequence>
<comment type="caution">
    <text evidence="2">The sequence shown here is derived from an EMBL/GenBank/DDBJ whole genome shotgun (WGS) entry which is preliminary data.</text>
</comment>
<organism evidence="2 3">
    <name type="scientific">Sphaerosporella brunnea</name>
    <dbReference type="NCBI Taxonomy" id="1250544"/>
    <lineage>
        <taxon>Eukaryota</taxon>
        <taxon>Fungi</taxon>
        <taxon>Dikarya</taxon>
        <taxon>Ascomycota</taxon>
        <taxon>Pezizomycotina</taxon>
        <taxon>Pezizomycetes</taxon>
        <taxon>Pezizales</taxon>
        <taxon>Pyronemataceae</taxon>
        <taxon>Sphaerosporella</taxon>
    </lineage>
</organism>
<gene>
    <name evidence="2" type="ORF">FN846DRAFT_1022995</name>
</gene>